<accession>A0A834W2X4</accession>
<dbReference type="PANTHER" id="PTHR47723">
    <property type="entry name" value="OS05G0353850 PROTEIN"/>
    <property type="match status" value="1"/>
</dbReference>
<dbReference type="GO" id="GO:0004523">
    <property type="term" value="F:RNA-DNA hybrid ribonuclease activity"/>
    <property type="evidence" value="ECO:0007669"/>
    <property type="project" value="InterPro"/>
</dbReference>
<dbReference type="InterPro" id="IPR002156">
    <property type="entry name" value="RNaseH_domain"/>
</dbReference>
<dbReference type="AlphaFoldDB" id="A0A834W2X4"/>
<dbReference type="InterPro" id="IPR036397">
    <property type="entry name" value="RNaseH_sf"/>
</dbReference>
<proteinExistence type="predicted"/>
<keyword evidence="4" id="KW-1185">Reference proteome</keyword>
<gene>
    <name evidence="3" type="ORF">G2W53_039573</name>
</gene>
<dbReference type="GO" id="GO:0003676">
    <property type="term" value="F:nucleic acid binding"/>
    <property type="evidence" value="ECO:0007669"/>
    <property type="project" value="InterPro"/>
</dbReference>
<dbReference type="OrthoDB" id="1002608at2759"/>
<dbReference type="CDD" id="cd06222">
    <property type="entry name" value="RNase_H_like"/>
    <property type="match status" value="1"/>
</dbReference>
<feature type="domain" description="RNase H type-1" evidence="1">
    <location>
        <begin position="318"/>
        <end position="380"/>
    </location>
</feature>
<dbReference type="InterPro" id="IPR026960">
    <property type="entry name" value="RVT-Znf"/>
</dbReference>
<dbReference type="Pfam" id="PF13456">
    <property type="entry name" value="RVT_3"/>
    <property type="match status" value="1"/>
</dbReference>
<dbReference type="Proteomes" id="UP000634136">
    <property type="component" value="Unassembled WGS sequence"/>
</dbReference>
<sequence length="380" mass="43633">MAGRATLIQSVTSTMPLYHMQHSMLPKGTINRIEKLERAFLWGSTPGRRNAHQISWNKICMPKHLGGGKYGIENLNQDMGKSMPNDSRLWKDLNKIWSEFSQLTFWEIGNGSSTSFWNSRWLPLSQVLSELVEPNAISSIRNEVIREFTTEHAQWNTQKLRSVLPIEIVNKITESCPPAPDCGQDVIRWLPGKDGCFSTKSVYYAIRNLNQSVNNSQWSSIWKGNMLYRNKFFLWRLRHESLPTRSRIAQWSSSNLLWRNKKLHAEEFTFPNDPIKTITCLAQIQMEAWGSVEPSSPNSTHLALLSWPKLKEGWININTDGAVCRRTMIAGCGGFVRDHEGQWIQGFTFKIRLASPLCAELWGLSIGLQRAWELGFRRII</sequence>
<dbReference type="Gene3D" id="3.30.420.10">
    <property type="entry name" value="Ribonuclease H-like superfamily/Ribonuclease H"/>
    <property type="match status" value="1"/>
</dbReference>
<dbReference type="Pfam" id="PF13966">
    <property type="entry name" value="zf-RVT"/>
    <property type="match status" value="1"/>
</dbReference>
<feature type="domain" description="Reverse transcriptase zinc-binding" evidence="2">
    <location>
        <begin position="197"/>
        <end position="253"/>
    </location>
</feature>
<dbReference type="InterPro" id="IPR044730">
    <property type="entry name" value="RNase_H-like_dom_plant"/>
</dbReference>
<dbReference type="EMBL" id="JAAIUW010000012">
    <property type="protein sequence ID" value="KAF7807412.1"/>
    <property type="molecule type" value="Genomic_DNA"/>
</dbReference>
<evidence type="ECO:0000313" key="3">
    <source>
        <dbReference type="EMBL" id="KAF7807412.1"/>
    </source>
</evidence>
<evidence type="ECO:0000259" key="2">
    <source>
        <dbReference type="Pfam" id="PF13966"/>
    </source>
</evidence>
<dbReference type="InterPro" id="IPR012337">
    <property type="entry name" value="RNaseH-like_sf"/>
</dbReference>
<comment type="caution">
    <text evidence="3">The sequence shown here is derived from an EMBL/GenBank/DDBJ whole genome shotgun (WGS) entry which is preliminary data.</text>
</comment>
<organism evidence="3 4">
    <name type="scientific">Senna tora</name>
    <dbReference type="NCBI Taxonomy" id="362788"/>
    <lineage>
        <taxon>Eukaryota</taxon>
        <taxon>Viridiplantae</taxon>
        <taxon>Streptophyta</taxon>
        <taxon>Embryophyta</taxon>
        <taxon>Tracheophyta</taxon>
        <taxon>Spermatophyta</taxon>
        <taxon>Magnoliopsida</taxon>
        <taxon>eudicotyledons</taxon>
        <taxon>Gunneridae</taxon>
        <taxon>Pentapetalae</taxon>
        <taxon>rosids</taxon>
        <taxon>fabids</taxon>
        <taxon>Fabales</taxon>
        <taxon>Fabaceae</taxon>
        <taxon>Caesalpinioideae</taxon>
        <taxon>Cassia clade</taxon>
        <taxon>Senna</taxon>
    </lineage>
</organism>
<dbReference type="InterPro" id="IPR053151">
    <property type="entry name" value="RNase_H-like"/>
</dbReference>
<evidence type="ECO:0000313" key="4">
    <source>
        <dbReference type="Proteomes" id="UP000634136"/>
    </source>
</evidence>
<reference evidence="3" key="1">
    <citation type="submission" date="2020-09" db="EMBL/GenBank/DDBJ databases">
        <title>Genome-Enabled Discovery of Anthraquinone Biosynthesis in Senna tora.</title>
        <authorList>
            <person name="Kang S.-H."/>
            <person name="Pandey R.P."/>
            <person name="Lee C.-M."/>
            <person name="Sim J.-S."/>
            <person name="Jeong J.-T."/>
            <person name="Choi B.-S."/>
            <person name="Jung M."/>
            <person name="Ginzburg D."/>
            <person name="Zhao K."/>
            <person name="Won S.Y."/>
            <person name="Oh T.-J."/>
            <person name="Yu Y."/>
            <person name="Kim N.-H."/>
            <person name="Lee O.R."/>
            <person name="Lee T.-H."/>
            <person name="Bashyal P."/>
            <person name="Kim T.-S."/>
            <person name="Lee W.-H."/>
            <person name="Kawkins C."/>
            <person name="Kim C.-K."/>
            <person name="Kim J.S."/>
            <person name="Ahn B.O."/>
            <person name="Rhee S.Y."/>
            <person name="Sohng J.K."/>
        </authorList>
    </citation>
    <scope>NUCLEOTIDE SEQUENCE</scope>
    <source>
        <tissue evidence="3">Leaf</tissue>
    </source>
</reference>
<dbReference type="SUPFAM" id="SSF53098">
    <property type="entry name" value="Ribonuclease H-like"/>
    <property type="match status" value="1"/>
</dbReference>
<protein>
    <submittedName>
        <fullName evidence="3">Ribonuclease H</fullName>
    </submittedName>
</protein>
<dbReference type="PANTHER" id="PTHR47723:SF19">
    <property type="entry name" value="POLYNUCLEOTIDYL TRANSFERASE, RIBONUCLEASE H-LIKE SUPERFAMILY PROTEIN"/>
    <property type="match status" value="1"/>
</dbReference>
<name>A0A834W2X4_9FABA</name>
<evidence type="ECO:0000259" key="1">
    <source>
        <dbReference type="Pfam" id="PF13456"/>
    </source>
</evidence>